<dbReference type="GO" id="GO:0006207">
    <property type="term" value="P:'de novo' pyrimidine nucleobase biosynthetic process"/>
    <property type="evidence" value="ECO:0007669"/>
    <property type="project" value="InterPro"/>
</dbReference>
<dbReference type="InterPro" id="IPR050074">
    <property type="entry name" value="DHO_dehydrogenase"/>
</dbReference>
<dbReference type="PANTHER" id="PTHR48109:SF1">
    <property type="entry name" value="DIHYDROOROTATE DEHYDROGENASE (FUMARATE)"/>
    <property type="match status" value="1"/>
</dbReference>
<evidence type="ECO:0000256" key="5">
    <source>
        <dbReference type="ARBA" id="ARBA00022490"/>
    </source>
</evidence>
<dbReference type="PIRSF" id="PIRSF000164">
    <property type="entry name" value="DHO_oxidase"/>
    <property type="match status" value="1"/>
</dbReference>
<protein>
    <recommendedName>
        <fullName evidence="10">Dihydroorotate dehydrogenase catalytic domain-containing protein</fullName>
    </recommendedName>
</protein>
<keyword evidence="6" id="KW-0285">Flavoprotein</keyword>
<evidence type="ECO:0000256" key="8">
    <source>
        <dbReference type="ARBA" id="ARBA00022975"/>
    </source>
</evidence>
<evidence type="ECO:0000256" key="2">
    <source>
        <dbReference type="ARBA" id="ARBA00004496"/>
    </source>
</evidence>
<dbReference type="PANTHER" id="PTHR48109">
    <property type="entry name" value="DIHYDROOROTATE DEHYDROGENASE (QUINONE), MITOCHONDRIAL-RELATED"/>
    <property type="match status" value="1"/>
</dbReference>
<dbReference type="Gene3D" id="3.20.20.70">
    <property type="entry name" value="Aldolase class I"/>
    <property type="match status" value="1"/>
</dbReference>
<gene>
    <name evidence="11" type="ORF">METZ01_LOCUS54093</name>
</gene>
<feature type="domain" description="Dihydroorotate dehydrogenase catalytic" evidence="10">
    <location>
        <begin position="6"/>
        <end position="285"/>
    </location>
</feature>
<comment type="pathway">
    <text evidence="3">Pyrimidine metabolism; UMP biosynthesis via de novo pathway.</text>
</comment>
<reference evidence="11" key="1">
    <citation type="submission" date="2018-05" db="EMBL/GenBank/DDBJ databases">
        <authorList>
            <person name="Lanie J.A."/>
            <person name="Ng W.-L."/>
            <person name="Kazmierczak K.M."/>
            <person name="Andrzejewski T.M."/>
            <person name="Davidsen T.M."/>
            <person name="Wayne K.J."/>
            <person name="Tettelin H."/>
            <person name="Glass J.I."/>
            <person name="Rusch D."/>
            <person name="Podicherti R."/>
            <person name="Tsui H.-C.T."/>
            <person name="Winkler M.E."/>
        </authorList>
    </citation>
    <scope>NUCLEOTIDE SEQUENCE</scope>
</reference>
<dbReference type="FunFam" id="3.20.20.70:FF:000027">
    <property type="entry name" value="Dihydropyrimidine dehydrogenase [NADP(+)]"/>
    <property type="match status" value="1"/>
</dbReference>
<dbReference type="InterPro" id="IPR049622">
    <property type="entry name" value="Dihydroorotate_DH_I"/>
</dbReference>
<comment type="cofactor">
    <cofactor evidence="1">
        <name>FMN</name>
        <dbReference type="ChEBI" id="CHEBI:58210"/>
    </cofactor>
</comment>
<evidence type="ECO:0000256" key="7">
    <source>
        <dbReference type="ARBA" id="ARBA00022643"/>
    </source>
</evidence>
<evidence type="ECO:0000259" key="10">
    <source>
        <dbReference type="Pfam" id="PF01180"/>
    </source>
</evidence>
<dbReference type="InterPro" id="IPR005720">
    <property type="entry name" value="Dihydroorotate_DH_cat"/>
</dbReference>
<dbReference type="GO" id="GO:0005737">
    <property type="term" value="C:cytoplasm"/>
    <property type="evidence" value="ECO:0007669"/>
    <property type="project" value="UniProtKB-SubCell"/>
</dbReference>
<dbReference type="InterPro" id="IPR033888">
    <property type="entry name" value="DHOD_1B"/>
</dbReference>
<dbReference type="GO" id="GO:0044205">
    <property type="term" value="P:'de novo' UMP biosynthetic process"/>
    <property type="evidence" value="ECO:0007669"/>
    <property type="project" value="UniProtKB-UniPathway"/>
</dbReference>
<evidence type="ECO:0000256" key="6">
    <source>
        <dbReference type="ARBA" id="ARBA00022630"/>
    </source>
</evidence>
<dbReference type="InterPro" id="IPR013785">
    <property type="entry name" value="Aldolase_TIM"/>
</dbReference>
<dbReference type="NCBIfam" id="TIGR01037">
    <property type="entry name" value="pyrD_sub1_fam"/>
    <property type="match status" value="1"/>
</dbReference>
<accession>A0A381SCN3</accession>
<evidence type="ECO:0000313" key="11">
    <source>
        <dbReference type="EMBL" id="SVA01239.1"/>
    </source>
</evidence>
<proteinExistence type="inferred from homology"/>
<dbReference type="GO" id="GO:0004152">
    <property type="term" value="F:dihydroorotate dehydrogenase activity"/>
    <property type="evidence" value="ECO:0007669"/>
    <property type="project" value="InterPro"/>
</dbReference>
<dbReference type="InterPro" id="IPR024920">
    <property type="entry name" value="Dihydroorotate_DH_1"/>
</dbReference>
<evidence type="ECO:0000256" key="4">
    <source>
        <dbReference type="ARBA" id="ARBA00008008"/>
    </source>
</evidence>
<dbReference type="UniPathway" id="UPA00070"/>
<keyword evidence="5" id="KW-0963">Cytoplasm</keyword>
<dbReference type="EMBL" id="UINC01002883">
    <property type="protein sequence ID" value="SVA01239.1"/>
    <property type="molecule type" value="Genomic_DNA"/>
</dbReference>
<dbReference type="InterPro" id="IPR012135">
    <property type="entry name" value="Dihydroorotate_DH_1_2"/>
</dbReference>
<comment type="subcellular location">
    <subcellularLocation>
        <location evidence="2">Cytoplasm</location>
    </subcellularLocation>
</comment>
<name>A0A381SCN3_9ZZZZ</name>
<evidence type="ECO:0000256" key="3">
    <source>
        <dbReference type="ARBA" id="ARBA00004725"/>
    </source>
</evidence>
<organism evidence="11">
    <name type="scientific">marine metagenome</name>
    <dbReference type="NCBI Taxonomy" id="408172"/>
    <lineage>
        <taxon>unclassified sequences</taxon>
        <taxon>metagenomes</taxon>
        <taxon>ecological metagenomes</taxon>
    </lineage>
</organism>
<dbReference type="PROSITE" id="PS00912">
    <property type="entry name" value="DHODEHASE_2"/>
    <property type="match status" value="1"/>
</dbReference>
<dbReference type="PROSITE" id="PS00911">
    <property type="entry name" value="DHODEHASE_1"/>
    <property type="match status" value="1"/>
</dbReference>
<dbReference type="HAMAP" id="MF_00224">
    <property type="entry name" value="DHO_dh_type1"/>
    <property type="match status" value="1"/>
</dbReference>
<dbReference type="SUPFAM" id="SSF51395">
    <property type="entry name" value="FMN-linked oxidoreductases"/>
    <property type="match status" value="1"/>
</dbReference>
<dbReference type="CDD" id="cd04740">
    <property type="entry name" value="DHOD_1B_like"/>
    <property type="match status" value="1"/>
</dbReference>
<comment type="similarity">
    <text evidence="4">Belongs to the dihydroorotate dehydrogenase family. Type 1 subfamily.</text>
</comment>
<dbReference type="NCBIfam" id="NF005574">
    <property type="entry name" value="PRK07259.1"/>
    <property type="match status" value="1"/>
</dbReference>
<keyword evidence="9" id="KW-0560">Oxidoreductase</keyword>
<sequence length="303" mass="32594">MDKVDLTVDLGKLVLSNPVVAASGTFGYGLEYTEFLDLNDLGGFSTKGLSLKPKVGNPVPRVIETASGMLNAIGLENIGLDAFLSEKLPLLKMYKTRIIVNFFGETIQQYEEMALALSKEERIDALEMNVSCPNVEEGGLQFSSDPEILRQVVDAVRKVSDKFLIVKLSPNVTDITTLAKAAENAGADALSVCNTFVGMKVNLETGKPYLANRTGGLSGPAIKPLALHMVYETARAVKIPIIGIGGISNSDDAIEFLMAGAKALQIGTANYVDPKVTVKVVDGIRDWCRQNQISKLADLKTLE</sequence>
<dbReference type="AlphaFoldDB" id="A0A381SCN3"/>
<dbReference type="InterPro" id="IPR001295">
    <property type="entry name" value="Dihydroorotate_DH_CS"/>
</dbReference>
<evidence type="ECO:0000256" key="1">
    <source>
        <dbReference type="ARBA" id="ARBA00001917"/>
    </source>
</evidence>
<evidence type="ECO:0000256" key="9">
    <source>
        <dbReference type="ARBA" id="ARBA00023002"/>
    </source>
</evidence>
<dbReference type="Pfam" id="PF01180">
    <property type="entry name" value="DHO_dh"/>
    <property type="match status" value="1"/>
</dbReference>
<keyword evidence="8" id="KW-0665">Pyrimidine biosynthesis</keyword>
<keyword evidence="7" id="KW-0288">FMN</keyword>